<keyword evidence="1" id="KW-0812">Transmembrane</keyword>
<sequence length="185" mass="19089">MSRRESVLRLPRALVFGAVCIAVSAGGHVFAGGGPIPAPLLFAGVLGVTALAYVLSGRERGPGEILAATVCSQVALHQIFGAGAPVPAEAGFGGHAHSGIGMVLIHLVVALLTGWWVYRGESALWLMIRLCGVRIPLVRLLVMLTGEVLTPPRRAVPAFDVHPCGGLMVAEGVTRRGPPSPILAG</sequence>
<keyword evidence="1" id="KW-1133">Transmembrane helix</keyword>
<proteinExistence type="predicted"/>
<comment type="caution">
    <text evidence="2">The sequence shown here is derived from an EMBL/GenBank/DDBJ whole genome shotgun (WGS) entry which is preliminary data.</text>
</comment>
<gene>
    <name evidence="2" type="ORF">BJ981_001563</name>
</gene>
<reference evidence="2 3" key="1">
    <citation type="submission" date="2020-08" db="EMBL/GenBank/DDBJ databases">
        <title>Sequencing the genomes of 1000 actinobacteria strains.</title>
        <authorList>
            <person name="Klenk H.-P."/>
        </authorList>
    </citation>
    <scope>NUCLEOTIDE SEQUENCE [LARGE SCALE GENOMIC DNA]</scope>
    <source>
        <strain evidence="2 3">DSM 45790</strain>
    </source>
</reference>
<dbReference type="RefSeq" id="WP_184609378.1">
    <property type="nucleotide sequence ID" value="NZ_BOOS01000037.1"/>
</dbReference>
<protein>
    <submittedName>
        <fullName evidence="2">Uncharacterized protein</fullName>
    </submittedName>
</protein>
<dbReference type="AlphaFoldDB" id="A0A7W8Z1S8"/>
<dbReference type="Proteomes" id="UP000588112">
    <property type="component" value="Unassembled WGS sequence"/>
</dbReference>
<feature type="transmembrane region" description="Helical" evidence="1">
    <location>
        <begin position="99"/>
        <end position="118"/>
    </location>
</feature>
<keyword evidence="3" id="KW-1185">Reference proteome</keyword>
<evidence type="ECO:0000313" key="3">
    <source>
        <dbReference type="Proteomes" id="UP000588112"/>
    </source>
</evidence>
<accession>A0A7W8Z1S8</accession>
<evidence type="ECO:0000313" key="2">
    <source>
        <dbReference type="EMBL" id="MBB5625864.1"/>
    </source>
</evidence>
<feature type="transmembrane region" description="Helical" evidence="1">
    <location>
        <begin position="36"/>
        <end position="55"/>
    </location>
</feature>
<name>A0A7W8Z1S8_9ACTN</name>
<organism evidence="2 3">
    <name type="scientific">Sphaerisporangium krabiense</name>
    <dbReference type="NCBI Taxonomy" id="763782"/>
    <lineage>
        <taxon>Bacteria</taxon>
        <taxon>Bacillati</taxon>
        <taxon>Actinomycetota</taxon>
        <taxon>Actinomycetes</taxon>
        <taxon>Streptosporangiales</taxon>
        <taxon>Streptosporangiaceae</taxon>
        <taxon>Sphaerisporangium</taxon>
    </lineage>
</organism>
<keyword evidence="1" id="KW-0472">Membrane</keyword>
<feature type="transmembrane region" description="Helical" evidence="1">
    <location>
        <begin position="12"/>
        <end position="30"/>
    </location>
</feature>
<dbReference type="EMBL" id="JACHBR010000001">
    <property type="protein sequence ID" value="MBB5625864.1"/>
    <property type="molecule type" value="Genomic_DNA"/>
</dbReference>
<evidence type="ECO:0000256" key="1">
    <source>
        <dbReference type="SAM" id="Phobius"/>
    </source>
</evidence>